<comment type="caution">
    <text evidence="2">The sequence shown here is derived from an EMBL/GenBank/DDBJ whole genome shotgun (WGS) entry which is preliminary data.</text>
</comment>
<dbReference type="eggNOG" id="COG4447">
    <property type="taxonomic scope" value="Bacteria"/>
</dbReference>
<dbReference type="AlphaFoldDB" id="A0A074MJL7"/>
<dbReference type="GO" id="GO:0010411">
    <property type="term" value="P:xyloglucan metabolic process"/>
    <property type="evidence" value="ECO:0007669"/>
    <property type="project" value="TreeGrafter"/>
</dbReference>
<evidence type="ECO:0000313" key="3">
    <source>
        <dbReference type="Proteomes" id="UP000027647"/>
    </source>
</evidence>
<keyword evidence="3" id="KW-1185">Reference proteome</keyword>
<dbReference type="InterPro" id="IPR052025">
    <property type="entry name" value="Xyloglucanase_GH74"/>
</dbReference>
<evidence type="ECO:0000256" key="1">
    <source>
        <dbReference type="SAM" id="MobiDB-lite"/>
    </source>
</evidence>
<dbReference type="STRING" id="1044.EH31_05140"/>
<dbReference type="SUPFAM" id="SSF50939">
    <property type="entry name" value="Sialidases"/>
    <property type="match status" value="2"/>
</dbReference>
<dbReference type="InterPro" id="IPR015943">
    <property type="entry name" value="WD40/YVTN_repeat-like_dom_sf"/>
</dbReference>
<accession>A0A074MJL7</accession>
<dbReference type="Gene3D" id="2.130.10.10">
    <property type="entry name" value="YVTN repeat-like/Quinoprotein amine dehydrogenase"/>
    <property type="match status" value="5"/>
</dbReference>
<dbReference type="PANTHER" id="PTHR43739:SF5">
    <property type="entry name" value="EXO-ALPHA-SIALIDASE"/>
    <property type="match status" value="1"/>
</dbReference>
<proteinExistence type="predicted"/>
<dbReference type="RefSeq" id="WP_051698940.1">
    <property type="nucleotide sequence ID" value="NZ_JMIW01000001.1"/>
</dbReference>
<sequence>MRHLFQSTARALAFVALVMGGAVMGFGFSAPAIAQEDDSSALSSLPLRLIGPSYVSGRISDFAFFKGGSHHYIVATASGGLWVTKDAGTTWTPIFDREGSYSIGVVEIAPSDENTIWVGTGENNAQRSVAFGDGVYKSTDGGKSWKNMGLNKSGHIGQIWINPEDENHVLVAAQGPLWSAGGDRGLYKTTDGGESWELILEVDEHTGINEFVVHPDNPDLITASSYQRRRHVWVLINGGPGSGIHRSSDGGESWSKVSAGLPGKDDVGRIGLAMAPSAPNTLYAIIEAQDDEKGVYRSTDFGQNWEKRSGHMTTSPQYYNEIVVDPRDPNVLYSLDTFSKRSVDGGKTFSDMSNATRHVDDHALWIDESNTAHMIIGGDGGVYETWDGGQKWRHFQNLPIVQFYRVQPDNASPFYNVCGGTQDNNSLCGPSRTTLVHGITNSDWHIVLGGDGYKPQIDPRDPNLVYTQYQYGGLARYDRRTQERVFLTPQPEPGEPAYKWNWNTPLLISPHNPDRIYYAAEYLFASNDRGNSWEKISPDLTRQIDRNALEVMGRVWSVDAIAKNDSTSIYGAAIALAESPLVEGLIYVGTDDGVISVTENNGANWRRQTSVRGVPDMTLVEDIIASNHNSNVAYAVFDNHKRGDDKPYVYRSNDRGRSWTSISGNLPGKGSAHTIAEDHVDPNLLFVGTEFGLFYTQNGGGSWQQLKAGFPTTNVRDIEIQRRENDLVVGTFGRGVYVLDDYSALRTNASAVASSEATLFPVRDPWMYIEGDLWGTYGSAQASNGDNFWYAENPPYGAVFTYTLRDGLETRGEARRKAEREVEKTGGDTPYPSWEQLRQEDREDEPAIIFTITDSQGQVVRRMTGPKSKGLHRVAWDLRYPNPYPAQLSAPQGSIFSSAPVGPLVVPGEYTVQMGKRINGVVTPLGSPQSFTVKPLENSPELATDRAVVLAFQEETSELARAVYGAGDASFELRNRVNHLKVATEALQQPVDAQRTTIQQIESILDQSDMALFGDNSVASRNEPVPFSILQRVGQIIGWGWNHQSPVTGSDKTALEIAKSDFAGVLAQLHDAELRIDALEAELASLGAPYTPGSGVPSYPQ</sequence>
<protein>
    <recommendedName>
        <fullName evidence="4">Glycosyl hydrolase</fullName>
    </recommendedName>
</protein>
<dbReference type="EMBL" id="JMIW01000001">
    <property type="protein sequence ID" value="KEO92058.1"/>
    <property type="molecule type" value="Genomic_DNA"/>
</dbReference>
<dbReference type="PANTHER" id="PTHR43739">
    <property type="entry name" value="XYLOGLUCANASE (EUROFUNG)"/>
    <property type="match status" value="1"/>
</dbReference>
<evidence type="ECO:0008006" key="4">
    <source>
        <dbReference type="Google" id="ProtNLM"/>
    </source>
</evidence>
<feature type="compositionally biased region" description="Basic and acidic residues" evidence="1">
    <location>
        <begin position="813"/>
        <end position="826"/>
    </location>
</feature>
<dbReference type="InterPro" id="IPR036278">
    <property type="entry name" value="Sialidase_sf"/>
</dbReference>
<dbReference type="OrthoDB" id="9764804at2"/>
<feature type="region of interest" description="Disordered" evidence="1">
    <location>
        <begin position="813"/>
        <end position="834"/>
    </location>
</feature>
<organism evidence="2 3">
    <name type="scientific">Erythrobacter longus</name>
    <dbReference type="NCBI Taxonomy" id="1044"/>
    <lineage>
        <taxon>Bacteria</taxon>
        <taxon>Pseudomonadati</taxon>
        <taxon>Pseudomonadota</taxon>
        <taxon>Alphaproteobacteria</taxon>
        <taxon>Sphingomonadales</taxon>
        <taxon>Erythrobacteraceae</taxon>
        <taxon>Erythrobacter/Porphyrobacter group</taxon>
        <taxon>Erythrobacter</taxon>
    </lineage>
</organism>
<dbReference type="Proteomes" id="UP000027647">
    <property type="component" value="Unassembled WGS sequence"/>
</dbReference>
<name>A0A074MJL7_ERYLO</name>
<evidence type="ECO:0000313" key="2">
    <source>
        <dbReference type="EMBL" id="KEO92058.1"/>
    </source>
</evidence>
<gene>
    <name evidence="2" type="ORF">EH31_05140</name>
</gene>
<dbReference type="CDD" id="cd15482">
    <property type="entry name" value="Sialidase_non-viral"/>
    <property type="match status" value="1"/>
</dbReference>
<reference evidence="2 3" key="1">
    <citation type="submission" date="2014-04" db="EMBL/GenBank/DDBJ databases">
        <title>A comprehensive comparison of genomes of Erythrobacter spp. strains.</title>
        <authorList>
            <person name="Zheng Q."/>
        </authorList>
    </citation>
    <scope>NUCLEOTIDE SEQUENCE [LARGE SCALE GENOMIC DNA]</scope>
    <source>
        <strain evidence="2 3">DSM 6997</strain>
    </source>
</reference>